<dbReference type="InterPro" id="IPR016181">
    <property type="entry name" value="Acyl_CoA_acyltransferase"/>
</dbReference>
<dbReference type="Proteomes" id="UP000305848">
    <property type="component" value="Unassembled WGS sequence"/>
</dbReference>
<dbReference type="EMBL" id="SZQL01000025">
    <property type="protein sequence ID" value="TKK65023.1"/>
    <property type="molecule type" value="Genomic_DNA"/>
</dbReference>
<dbReference type="CDD" id="cd04301">
    <property type="entry name" value="NAT_SF"/>
    <property type="match status" value="1"/>
</dbReference>
<reference evidence="2 3" key="1">
    <citation type="submission" date="2019-05" db="EMBL/GenBank/DDBJ databases">
        <title>Panacibacter sp. strain 17mud1-8 Genome sequencing and assembly.</title>
        <authorList>
            <person name="Chhetri G."/>
        </authorList>
    </citation>
    <scope>NUCLEOTIDE SEQUENCE [LARGE SCALE GENOMIC DNA]</scope>
    <source>
        <strain evidence="2 3">17mud1-8</strain>
    </source>
</reference>
<dbReference type="SUPFAM" id="SSF55729">
    <property type="entry name" value="Acyl-CoA N-acyltransferases (Nat)"/>
    <property type="match status" value="1"/>
</dbReference>
<name>A0A4V5UVJ1_9BACT</name>
<accession>A0A4V5UVJ1</accession>
<feature type="domain" description="N-acetyltransferase" evidence="1">
    <location>
        <begin position="1"/>
        <end position="155"/>
    </location>
</feature>
<sequence length="323" mass="37009">MNIRSATSADKPAIITLLKQSLGESTIPKSEALWSWKHEQNPFGESYVLVAEEAGELIGLRAFMQWQWQWNNTVYKAIRAVDTATHPAHQGKGIFKKLTLQQAEACKQQGVSFVFNTPNEQSKPGYIKMGWIEQGKMPLKIKLRLSDAWLPFTKNKTKKIIAPQNWNEAPLDRVSNSITDCITTVLTPEYIKWRYANNPLFNYNYFTDGEQFIVITRLKSHAFADELRITDFILLNNKANVQYINKTVAALLRRFCSKHHIGFITLSGRQYLQYQPYFKWMGIVPVKAAGPIITLKNLNLNGSFDSFLNTANWSYSLGDMELF</sequence>
<evidence type="ECO:0000313" key="3">
    <source>
        <dbReference type="Proteomes" id="UP000305848"/>
    </source>
</evidence>
<proteinExistence type="predicted"/>
<dbReference type="InterPro" id="IPR000182">
    <property type="entry name" value="GNAT_dom"/>
</dbReference>
<gene>
    <name evidence="2" type="ORF">FC093_21200</name>
</gene>
<keyword evidence="3" id="KW-1185">Reference proteome</keyword>
<organism evidence="2 3">
    <name type="scientific">Ilyomonas limi</name>
    <dbReference type="NCBI Taxonomy" id="2575867"/>
    <lineage>
        <taxon>Bacteria</taxon>
        <taxon>Pseudomonadati</taxon>
        <taxon>Bacteroidota</taxon>
        <taxon>Chitinophagia</taxon>
        <taxon>Chitinophagales</taxon>
        <taxon>Chitinophagaceae</taxon>
        <taxon>Ilyomonas</taxon>
    </lineage>
</organism>
<evidence type="ECO:0000259" key="1">
    <source>
        <dbReference type="PROSITE" id="PS51186"/>
    </source>
</evidence>
<dbReference type="PROSITE" id="PS51186">
    <property type="entry name" value="GNAT"/>
    <property type="match status" value="1"/>
</dbReference>
<keyword evidence="2" id="KW-0808">Transferase</keyword>
<protein>
    <submittedName>
        <fullName evidence="2">GNAT family N-acetyltransferase</fullName>
    </submittedName>
</protein>
<dbReference type="GO" id="GO:0016747">
    <property type="term" value="F:acyltransferase activity, transferring groups other than amino-acyl groups"/>
    <property type="evidence" value="ECO:0007669"/>
    <property type="project" value="InterPro"/>
</dbReference>
<dbReference type="AlphaFoldDB" id="A0A4V5UVJ1"/>
<dbReference type="RefSeq" id="WP_137263822.1">
    <property type="nucleotide sequence ID" value="NZ_SZQL01000025.1"/>
</dbReference>
<evidence type="ECO:0000313" key="2">
    <source>
        <dbReference type="EMBL" id="TKK65023.1"/>
    </source>
</evidence>
<dbReference type="OrthoDB" id="5570877at2"/>
<dbReference type="Gene3D" id="3.40.630.30">
    <property type="match status" value="1"/>
</dbReference>
<comment type="caution">
    <text evidence="2">The sequence shown here is derived from an EMBL/GenBank/DDBJ whole genome shotgun (WGS) entry which is preliminary data.</text>
</comment>
<dbReference type="Pfam" id="PF13527">
    <property type="entry name" value="Acetyltransf_9"/>
    <property type="match status" value="1"/>
</dbReference>